<evidence type="ECO:0000313" key="6">
    <source>
        <dbReference type="Proteomes" id="UP000187735"/>
    </source>
</evidence>
<feature type="domain" description="Peptidase M14" evidence="4">
    <location>
        <begin position="159"/>
        <end position="414"/>
    </location>
</feature>
<keyword evidence="5" id="KW-0378">Hydrolase</keyword>
<reference evidence="5 6" key="1">
    <citation type="journal article" date="2016" name="Front. Microbiol.">
        <title>Fuerstia marisgermanicae gen. nov., sp. nov., an Unusual Member of the Phylum Planctomycetes from the German Wadden Sea.</title>
        <authorList>
            <person name="Kohn T."/>
            <person name="Heuer A."/>
            <person name="Jogler M."/>
            <person name="Vollmers J."/>
            <person name="Boedeker C."/>
            <person name="Bunk B."/>
            <person name="Rast P."/>
            <person name="Borchert D."/>
            <person name="Glockner I."/>
            <person name="Freese H.M."/>
            <person name="Klenk H.P."/>
            <person name="Overmann J."/>
            <person name="Kaster A.K."/>
            <person name="Rohde M."/>
            <person name="Wiegand S."/>
            <person name="Jogler C."/>
        </authorList>
    </citation>
    <scope>NUCLEOTIDE SEQUENCE [LARGE SCALE GENOMIC DNA]</scope>
    <source>
        <strain evidence="5 6">NH11</strain>
    </source>
</reference>
<dbReference type="InterPro" id="IPR050821">
    <property type="entry name" value="Cytosolic_carboxypeptidase"/>
</dbReference>
<dbReference type="GO" id="GO:0008270">
    <property type="term" value="F:zinc ion binding"/>
    <property type="evidence" value="ECO:0007669"/>
    <property type="project" value="InterPro"/>
</dbReference>
<organism evidence="5 6">
    <name type="scientific">Fuerstiella marisgermanici</name>
    <dbReference type="NCBI Taxonomy" id="1891926"/>
    <lineage>
        <taxon>Bacteria</taxon>
        <taxon>Pseudomonadati</taxon>
        <taxon>Planctomycetota</taxon>
        <taxon>Planctomycetia</taxon>
        <taxon>Planctomycetales</taxon>
        <taxon>Planctomycetaceae</taxon>
        <taxon>Fuerstiella</taxon>
    </lineage>
</organism>
<dbReference type="PANTHER" id="PTHR12756:SF11">
    <property type="entry name" value="CYTOSOLIC CARBOXYPEPTIDASE 1"/>
    <property type="match status" value="1"/>
</dbReference>
<name>A0A1P8WCM7_9PLAN</name>
<keyword evidence="5" id="KW-0645">Protease</keyword>
<evidence type="ECO:0000313" key="5">
    <source>
        <dbReference type="EMBL" id="APZ91817.1"/>
    </source>
</evidence>
<proteinExistence type="inferred from homology"/>
<dbReference type="OrthoDB" id="2587360at2"/>
<dbReference type="InterPro" id="IPR000834">
    <property type="entry name" value="Peptidase_M14"/>
</dbReference>
<dbReference type="Proteomes" id="UP000187735">
    <property type="component" value="Chromosome"/>
</dbReference>
<dbReference type="KEGG" id="fmr:Fuma_01411"/>
<comment type="similarity">
    <text evidence="2">Belongs to the peptidase M14 family.</text>
</comment>
<evidence type="ECO:0000256" key="1">
    <source>
        <dbReference type="ARBA" id="ARBA00001947"/>
    </source>
</evidence>
<dbReference type="Pfam" id="PF00246">
    <property type="entry name" value="Peptidase_M14"/>
    <property type="match status" value="1"/>
</dbReference>
<feature type="active site" description="Proton donor/acceptor" evidence="2">
    <location>
        <position position="392"/>
    </location>
</feature>
<dbReference type="RefSeq" id="WP_077023518.1">
    <property type="nucleotide sequence ID" value="NZ_CP017641.1"/>
</dbReference>
<dbReference type="GO" id="GO:0006508">
    <property type="term" value="P:proteolysis"/>
    <property type="evidence" value="ECO:0007669"/>
    <property type="project" value="InterPro"/>
</dbReference>
<accession>A0A1P8WCM7</accession>
<dbReference type="GO" id="GO:0004181">
    <property type="term" value="F:metallocarboxypeptidase activity"/>
    <property type="evidence" value="ECO:0007669"/>
    <property type="project" value="InterPro"/>
</dbReference>
<dbReference type="PROSITE" id="PS52035">
    <property type="entry name" value="PEPTIDASE_M14"/>
    <property type="match status" value="1"/>
</dbReference>
<keyword evidence="5" id="KW-0121">Carboxypeptidase</keyword>
<dbReference type="EMBL" id="CP017641">
    <property type="protein sequence ID" value="APZ91817.1"/>
    <property type="molecule type" value="Genomic_DNA"/>
</dbReference>
<protein>
    <submittedName>
        <fullName evidence="5">Zinc carboxypeptidase</fullName>
    </submittedName>
</protein>
<dbReference type="STRING" id="1891926.Fuma_01411"/>
<evidence type="ECO:0000256" key="2">
    <source>
        <dbReference type="PROSITE-ProRule" id="PRU01379"/>
    </source>
</evidence>
<dbReference type="AlphaFoldDB" id="A0A1P8WCM7"/>
<gene>
    <name evidence="5" type="ORF">Fuma_01411</name>
</gene>
<keyword evidence="6" id="KW-1185">Reference proteome</keyword>
<feature type="region of interest" description="Disordered" evidence="3">
    <location>
        <begin position="267"/>
        <end position="286"/>
    </location>
</feature>
<sequence length="427" mass="47079">MLVGNLSGSEKMVRRNRSYFQLVEVDFMKSTALFTVGMLAIVLTGNVVQAADPPIVTIRSDFPGGNIVVISNDGEAIEMKPDLRGGRDWFYWYFEAVAKEPGEMIFSFPEKTAGFKNGAVGFQGPAISKDDGTTWTWMGNETAVIRGRSFSYKFSEPGQKVRFSSSIPYVQKDFEKFVATHSGNPHFATSVLTESAHGRNVELVQIGTPGPDKKAVLFTGRHHAGESIASYLLEGVMESAVSDNPVGKEFRRDYVLYVVPFVDKDGVEEGDQGKGRRPHDHNRDYGPEAAFPEVKAIMNLANEKNIRASLDFHCPTLVMDIHQLMYFAGTSDVPSHNLATVKQFAANIKAELPDGAPSGPLVWLKPDSATKRTMNSSHFAHRPGILMAATLETPFAPRGTKMEVNDIRSYGTAVLKAWNKMKFVDSE</sequence>
<dbReference type="Gene3D" id="2.60.40.3120">
    <property type="match status" value="1"/>
</dbReference>
<dbReference type="PANTHER" id="PTHR12756">
    <property type="entry name" value="CYTOSOLIC CARBOXYPEPTIDASE"/>
    <property type="match status" value="1"/>
</dbReference>
<comment type="cofactor">
    <cofactor evidence="1">
        <name>Zn(2+)</name>
        <dbReference type="ChEBI" id="CHEBI:29105"/>
    </cofactor>
</comment>
<evidence type="ECO:0000256" key="3">
    <source>
        <dbReference type="SAM" id="MobiDB-lite"/>
    </source>
</evidence>
<evidence type="ECO:0000259" key="4">
    <source>
        <dbReference type="PROSITE" id="PS52035"/>
    </source>
</evidence>
<dbReference type="SUPFAM" id="SSF53187">
    <property type="entry name" value="Zn-dependent exopeptidases"/>
    <property type="match status" value="1"/>
</dbReference>
<dbReference type="Gene3D" id="3.40.630.10">
    <property type="entry name" value="Zn peptidases"/>
    <property type="match status" value="1"/>
</dbReference>